<sequence>MAICSKREREIMKNGKEVTIFVLVVWKTTDEVSVYLLDGNAAFKGTNFGSEEEGIGVVLDAELPYLIGIDDDLLSTGIISYHLKEGQTYVGREDAIPEQDIVLHGLDLESEHCIFKNLNGTVNLIPLNGMQCSVNGIQITEPTYLNQGIT</sequence>
<keyword evidence="3" id="KW-0505">Motor protein</keyword>
<dbReference type="SUPFAM" id="SSF49879">
    <property type="entry name" value="SMAD/FHA domain"/>
    <property type="match status" value="1"/>
</dbReference>
<feature type="domain" description="FHA" evidence="4">
    <location>
        <begin position="89"/>
        <end position="148"/>
    </location>
</feature>
<evidence type="ECO:0000313" key="5">
    <source>
        <dbReference type="EMBL" id="RMB89428.1"/>
    </source>
</evidence>
<comment type="caution">
    <text evidence="5">The sequence shown here is derived from an EMBL/GenBank/DDBJ whole genome shotgun (WGS) entry which is preliminary data.</text>
</comment>
<dbReference type="PANTHER" id="PTHR47117:SF8">
    <property type="entry name" value="KINESIN FAMILY MEMBER 16B"/>
    <property type="match status" value="1"/>
</dbReference>
<accession>A0A3M0ILW9</accession>
<organism evidence="5 6">
    <name type="scientific">Hirundo rustica rustica</name>
    <dbReference type="NCBI Taxonomy" id="333673"/>
    <lineage>
        <taxon>Eukaryota</taxon>
        <taxon>Metazoa</taxon>
        <taxon>Chordata</taxon>
        <taxon>Craniata</taxon>
        <taxon>Vertebrata</taxon>
        <taxon>Euteleostomi</taxon>
        <taxon>Archelosauria</taxon>
        <taxon>Archosauria</taxon>
        <taxon>Dinosauria</taxon>
        <taxon>Saurischia</taxon>
        <taxon>Theropoda</taxon>
        <taxon>Coelurosauria</taxon>
        <taxon>Aves</taxon>
        <taxon>Neognathae</taxon>
        <taxon>Neoaves</taxon>
        <taxon>Telluraves</taxon>
        <taxon>Australaves</taxon>
        <taxon>Passeriformes</taxon>
        <taxon>Sylvioidea</taxon>
        <taxon>Hirundinidae</taxon>
        <taxon>Hirundo</taxon>
    </lineage>
</organism>
<evidence type="ECO:0000256" key="1">
    <source>
        <dbReference type="ARBA" id="ARBA00022741"/>
    </source>
</evidence>
<proteinExistence type="predicted"/>
<evidence type="ECO:0000256" key="2">
    <source>
        <dbReference type="ARBA" id="ARBA00022840"/>
    </source>
</evidence>
<dbReference type="OrthoDB" id="3176171at2759"/>
<protein>
    <recommendedName>
        <fullName evidence="4">FHA domain-containing protein</fullName>
    </recommendedName>
</protein>
<evidence type="ECO:0000313" key="6">
    <source>
        <dbReference type="Proteomes" id="UP000269221"/>
    </source>
</evidence>
<dbReference type="FunFam" id="2.60.200.20:FF:000005">
    <property type="entry name" value="Kinesin family member 16B"/>
    <property type="match status" value="1"/>
</dbReference>
<evidence type="ECO:0000256" key="3">
    <source>
        <dbReference type="ARBA" id="ARBA00023175"/>
    </source>
</evidence>
<dbReference type="STRING" id="333673.A0A3M0ILW9"/>
<dbReference type="EMBL" id="QRBI01000289">
    <property type="protein sequence ID" value="RMB89428.1"/>
    <property type="molecule type" value="Genomic_DNA"/>
</dbReference>
<gene>
    <name evidence="5" type="ORF">DUI87_34188</name>
</gene>
<keyword evidence="6" id="KW-1185">Reference proteome</keyword>
<dbReference type="Proteomes" id="UP000269221">
    <property type="component" value="Unassembled WGS sequence"/>
</dbReference>
<dbReference type="InterPro" id="IPR000253">
    <property type="entry name" value="FHA_dom"/>
</dbReference>
<dbReference type="AlphaFoldDB" id="A0A3M0ILW9"/>
<keyword evidence="2" id="KW-0067">ATP-binding</keyword>
<keyword evidence="1" id="KW-0547">Nucleotide-binding</keyword>
<dbReference type="GO" id="GO:0005524">
    <property type="term" value="F:ATP binding"/>
    <property type="evidence" value="ECO:0007669"/>
    <property type="project" value="UniProtKB-KW"/>
</dbReference>
<dbReference type="InterPro" id="IPR008984">
    <property type="entry name" value="SMAD_FHA_dom_sf"/>
</dbReference>
<dbReference type="Pfam" id="PF00498">
    <property type="entry name" value="FHA"/>
    <property type="match status" value="1"/>
</dbReference>
<name>A0A3M0ILW9_HIRRU</name>
<dbReference type="PANTHER" id="PTHR47117">
    <property type="entry name" value="STAR-RELATED LIPID TRANSFER PROTEIN 9"/>
    <property type="match status" value="1"/>
</dbReference>
<reference evidence="5 6" key="1">
    <citation type="submission" date="2018-07" db="EMBL/GenBank/DDBJ databases">
        <title>A high quality draft genome assembly of the barn swallow (H. rustica rustica).</title>
        <authorList>
            <person name="Formenti G."/>
            <person name="Chiara M."/>
            <person name="Poveda L."/>
            <person name="Francoijs K.-J."/>
            <person name="Bonisoli-Alquati A."/>
            <person name="Canova L."/>
            <person name="Gianfranceschi L."/>
            <person name="Horner D.S."/>
            <person name="Saino N."/>
        </authorList>
    </citation>
    <scope>NUCLEOTIDE SEQUENCE [LARGE SCALE GENOMIC DNA]</scope>
    <source>
        <strain evidence="5">Chelidonia</strain>
        <tissue evidence="5">Blood</tissue>
    </source>
</reference>
<evidence type="ECO:0000259" key="4">
    <source>
        <dbReference type="Pfam" id="PF00498"/>
    </source>
</evidence>
<dbReference type="Gene3D" id="2.60.200.20">
    <property type="match status" value="1"/>
</dbReference>